<sequence length="80" mass="8673">MHADSSHPQPDPSLFALISAMLPETTGCVDAGPRNLDIFLPRSACIRPGDSRSVVYCAPVWQVNRHGTASAYPLLETPLR</sequence>
<dbReference type="AlphaFoldDB" id="A0A5C3L6C9"/>
<reference evidence="1 2" key="1">
    <citation type="journal article" date="2019" name="Nat. Ecol. Evol.">
        <title>Megaphylogeny resolves global patterns of mushroom evolution.</title>
        <authorList>
            <person name="Varga T."/>
            <person name="Krizsan K."/>
            <person name="Foldi C."/>
            <person name="Dima B."/>
            <person name="Sanchez-Garcia M."/>
            <person name="Sanchez-Ramirez S."/>
            <person name="Szollosi G.J."/>
            <person name="Szarkandi J.G."/>
            <person name="Papp V."/>
            <person name="Albert L."/>
            <person name="Andreopoulos W."/>
            <person name="Angelini C."/>
            <person name="Antonin V."/>
            <person name="Barry K.W."/>
            <person name="Bougher N.L."/>
            <person name="Buchanan P."/>
            <person name="Buyck B."/>
            <person name="Bense V."/>
            <person name="Catcheside P."/>
            <person name="Chovatia M."/>
            <person name="Cooper J."/>
            <person name="Damon W."/>
            <person name="Desjardin D."/>
            <person name="Finy P."/>
            <person name="Geml J."/>
            <person name="Haridas S."/>
            <person name="Hughes K."/>
            <person name="Justo A."/>
            <person name="Karasinski D."/>
            <person name="Kautmanova I."/>
            <person name="Kiss B."/>
            <person name="Kocsube S."/>
            <person name="Kotiranta H."/>
            <person name="LaButti K.M."/>
            <person name="Lechner B.E."/>
            <person name="Liimatainen K."/>
            <person name="Lipzen A."/>
            <person name="Lukacs Z."/>
            <person name="Mihaltcheva S."/>
            <person name="Morgado L.N."/>
            <person name="Niskanen T."/>
            <person name="Noordeloos M.E."/>
            <person name="Ohm R.A."/>
            <person name="Ortiz-Santana B."/>
            <person name="Ovrebo C."/>
            <person name="Racz N."/>
            <person name="Riley R."/>
            <person name="Savchenko A."/>
            <person name="Shiryaev A."/>
            <person name="Soop K."/>
            <person name="Spirin V."/>
            <person name="Szebenyi C."/>
            <person name="Tomsovsky M."/>
            <person name="Tulloss R.E."/>
            <person name="Uehling J."/>
            <person name="Grigoriev I.V."/>
            <person name="Vagvolgyi C."/>
            <person name="Papp T."/>
            <person name="Martin F.M."/>
            <person name="Miettinen O."/>
            <person name="Hibbett D.S."/>
            <person name="Nagy L.G."/>
        </authorList>
    </citation>
    <scope>NUCLEOTIDE SEQUENCE [LARGE SCALE GENOMIC DNA]</scope>
    <source>
        <strain evidence="1 2">CBS 121175</strain>
    </source>
</reference>
<gene>
    <name evidence="1" type="ORF">FA15DRAFT_75531</name>
</gene>
<proteinExistence type="predicted"/>
<name>A0A5C3L6C9_COPMA</name>
<keyword evidence="2" id="KW-1185">Reference proteome</keyword>
<dbReference type="EMBL" id="ML210157">
    <property type="protein sequence ID" value="TFK28278.1"/>
    <property type="molecule type" value="Genomic_DNA"/>
</dbReference>
<protein>
    <submittedName>
        <fullName evidence="1">Uncharacterized protein</fullName>
    </submittedName>
</protein>
<organism evidence="1 2">
    <name type="scientific">Coprinopsis marcescibilis</name>
    <name type="common">Agaric fungus</name>
    <name type="synonym">Psathyrella marcescibilis</name>
    <dbReference type="NCBI Taxonomy" id="230819"/>
    <lineage>
        <taxon>Eukaryota</taxon>
        <taxon>Fungi</taxon>
        <taxon>Dikarya</taxon>
        <taxon>Basidiomycota</taxon>
        <taxon>Agaricomycotina</taxon>
        <taxon>Agaricomycetes</taxon>
        <taxon>Agaricomycetidae</taxon>
        <taxon>Agaricales</taxon>
        <taxon>Agaricineae</taxon>
        <taxon>Psathyrellaceae</taxon>
        <taxon>Coprinopsis</taxon>
    </lineage>
</organism>
<accession>A0A5C3L6C9</accession>
<evidence type="ECO:0000313" key="2">
    <source>
        <dbReference type="Proteomes" id="UP000307440"/>
    </source>
</evidence>
<evidence type="ECO:0000313" key="1">
    <source>
        <dbReference type="EMBL" id="TFK28278.1"/>
    </source>
</evidence>
<dbReference type="Proteomes" id="UP000307440">
    <property type="component" value="Unassembled WGS sequence"/>
</dbReference>